<keyword evidence="7 12" id="KW-0067">ATP-binding</keyword>
<evidence type="ECO:0000256" key="11">
    <source>
        <dbReference type="ARBA" id="ARBA00048567"/>
    </source>
</evidence>
<dbReference type="EMBL" id="QSFO01000001">
    <property type="protein sequence ID" value="RHA57404.1"/>
    <property type="molecule type" value="Genomic_DNA"/>
</dbReference>
<dbReference type="CDD" id="cd00464">
    <property type="entry name" value="SK"/>
    <property type="match status" value="1"/>
</dbReference>
<comment type="caution">
    <text evidence="12">Lacks conserved residue(s) required for the propagation of feature annotation.</text>
</comment>
<dbReference type="InterPro" id="IPR001381">
    <property type="entry name" value="DHquinase_I"/>
</dbReference>
<feature type="binding site" evidence="12">
    <location>
        <position position="283"/>
    </location>
    <ligand>
        <name>Mg(2+)</name>
        <dbReference type="ChEBI" id="CHEBI:18420"/>
    </ligand>
</feature>
<feature type="binding site" evidence="12">
    <location>
        <position position="301"/>
    </location>
    <ligand>
        <name>substrate</name>
    </ligand>
</feature>
<dbReference type="EMBL" id="QSFD01000002">
    <property type="protein sequence ID" value="RHA20085.1"/>
    <property type="molecule type" value="Genomic_DNA"/>
</dbReference>
<feature type="binding site" evidence="12">
    <location>
        <position position="347"/>
    </location>
    <ligand>
        <name>substrate</name>
    </ligand>
</feature>
<dbReference type="Gene3D" id="3.40.50.300">
    <property type="entry name" value="P-loop containing nucleotide triphosphate hydrolases"/>
    <property type="match status" value="1"/>
</dbReference>
<keyword evidence="12" id="KW-0963">Cytoplasm</keyword>
<protein>
    <recommendedName>
        <fullName evidence="12 13">Multifunctional fusion protein</fullName>
    </recommendedName>
    <domain>
        <recommendedName>
            <fullName evidence="13">3-dehydroquinate dehydratase</fullName>
            <shortName evidence="13">3-dehydroquinase</shortName>
            <ecNumber evidence="13">4.2.1.10</ecNumber>
        </recommendedName>
        <alternativeName>
            <fullName evidence="13">Type I DHQase</fullName>
        </alternativeName>
        <alternativeName>
            <fullName evidence="13">Type I dehydroquinase</fullName>
            <shortName evidence="13">DHQ1</shortName>
        </alternativeName>
    </domain>
    <domain>
        <recommendedName>
            <fullName evidence="12">Shikimate kinase</fullName>
            <shortName evidence="12">SK</shortName>
            <ecNumber evidence="12">2.7.1.71</ecNumber>
        </recommendedName>
    </domain>
</protein>
<dbReference type="GO" id="GO:0005737">
    <property type="term" value="C:cytoplasm"/>
    <property type="evidence" value="ECO:0007669"/>
    <property type="project" value="UniProtKB-SubCell"/>
</dbReference>
<dbReference type="FunFam" id="3.20.20.70:FF:000047">
    <property type="entry name" value="3-dehydroquinate dehydratase"/>
    <property type="match status" value="1"/>
</dbReference>
<keyword evidence="3 12" id="KW-0028">Amino-acid biosynthesis</keyword>
<organism evidence="14 17">
    <name type="scientific">Eubacterium ventriosum</name>
    <dbReference type="NCBI Taxonomy" id="39496"/>
    <lineage>
        <taxon>Bacteria</taxon>
        <taxon>Bacillati</taxon>
        <taxon>Bacillota</taxon>
        <taxon>Clostridia</taxon>
        <taxon>Eubacteriales</taxon>
        <taxon>Eubacteriaceae</taxon>
        <taxon>Eubacterium</taxon>
    </lineage>
</organism>
<evidence type="ECO:0000256" key="4">
    <source>
        <dbReference type="ARBA" id="ARBA00022679"/>
    </source>
</evidence>
<dbReference type="NCBIfam" id="TIGR01093">
    <property type="entry name" value="aroD"/>
    <property type="match status" value="1"/>
</dbReference>
<comment type="similarity">
    <text evidence="13">Belongs to the type-I 3-dehydroquinase family.</text>
</comment>
<dbReference type="Pfam" id="PF01202">
    <property type="entry name" value="SKI"/>
    <property type="match status" value="1"/>
</dbReference>
<evidence type="ECO:0000256" key="7">
    <source>
        <dbReference type="ARBA" id="ARBA00022840"/>
    </source>
</evidence>
<dbReference type="GO" id="GO:0004765">
    <property type="term" value="F:shikimate kinase activity"/>
    <property type="evidence" value="ECO:0007669"/>
    <property type="project" value="UniProtKB-UniRule"/>
</dbReference>
<keyword evidence="8 12" id="KW-0057">Aromatic amino acid biosynthesis</keyword>
<comment type="catalytic activity">
    <reaction evidence="1 13">
        <text>3-dehydroquinate = 3-dehydroshikimate + H2O</text>
        <dbReference type="Rhea" id="RHEA:21096"/>
        <dbReference type="ChEBI" id="CHEBI:15377"/>
        <dbReference type="ChEBI" id="CHEBI:16630"/>
        <dbReference type="ChEBI" id="CHEBI:32364"/>
        <dbReference type="EC" id="4.2.1.10"/>
    </reaction>
</comment>
<keyword evidence="6 12" id="KW-0418">Kinase</keyword>
<feature type="binding site" evidence="13">
    <location>
        <begin position="55"/>
        <end position="57"/>
    </location>
    <ligand>
        <name>3-dehydroquinate</name>
        <dbReference type="ChEBI" id="CHEBI:32364"/>
    </ligand>
</feature>
<feature type="binding site" evidence="13">
    <location>
        <position position="246"/>
    </location>
    <ligand>
        <name>3-dehydroquinate</name>
        <dbReference type="ChEBI" id="CHEBI:32364"/>
    </ligand>
</feature>
<dbReference type="GO" id="GO:0008652">
    <property type="term" value="P:amino acid biosynthetic process"/>
    <property type="evidence" value="ECO:0007669"/>
    <property type="project" value="UniProtKB-KW"/>
</dbReference>
<evidence type="ECO:0000313" key="15">
    <source>
        <dbReference type="EMBL" id="RHA57404.1"/>
    </source>
</evidence>
<dbReference type="HAMAP" id="MF_00109">
    <property type="entry name" value="Shikimate_kinase"/>
    <property type="match status" value="1"/>
</dbReference>
<evidence type="ECO:0000313" key="14">
    <source>
        <dbReference type="EMBL" id="RHA20085.1"/>
    </source>
</evidence>
<dbReference type="Proteomes" id="UP000284779">
    <property type="component" value="Unassembled WGS sequence"/>
</dbReference>
<dbReference type="InterPro" id="IPR023000">
    <property type="entry name" value="Shikimate_kinase_CS"/>
</dbReference>
<feature type="active site" description="Proton donor/acceptor" evidence="13">
    <location>
        <position position="158"/>
    </location>
</feature>
<comment type="function">
    <text evidence="13">Involved in the third step of the chorismate pathway, which leads to the biosynthesis of aromatic amino acids. Catalyzes the cis-dehydration of 3-dehydroquinate (DHQ) and introduces the first double bond of the aromatic ring to yield 3-dehydroshikimate.</text>
</comment>
<dbReference type="Proteomes" id="UP000284598">
    <property type="component" value="Unassembled WGS sequence"/>
</dbReference>
<evidence type="ECO:0000256" key="10">
    <source>
        <dbReference type="ARBA" id="ARBA00023270"/>
    </source>
</evidence>
<dbReference type="Gene3D" id="3.20.20.70">
    <property type="entry name" value="Aldolase class I"/>
    <property type="match status" value="1"/>
</dbReference>
<keyword evidence="17" id="KW-1185">Reference proteome</keyword>
<comment type="subcellular location">
    <subcellularLocation>
        <location evidence="12">Cytoplasm</location>
    </subcellularLocation>
</comment>
<feature type="binding site" evidence="12">
    <location>
        <begin position="279"/>
        <end position="284"/>
    </location>
    <ligand>
        <name>ATP</name>
        <dbReference type="ChEBI" id="CHEBI:30616"/>
    </ligand>
</feature>
<dbReference type="GO" id="GO:0000287">
    <property type="term" value="F:magnesium ion binding"/>
    <property type="evidence" value="ECO:0007669"/>
    <property type="project" value="UniProtKB-UniRule"/>
</dbReference>
<keyword evidence="10 13" id="KW-0704">Schiff base</keyword>
<dbReference type="PANTHER" id="PTHR43699:SF1">
    <property type="entry name" value="3-DEHYDROQUINATE DEHYDRATASE"/>
    <property type="match status" value="1"/>
</dbReference>
<keyword evidence="4 12" id="KW-0808">Transferase</keyword>
<dbReference type="GO" id="GO:0005524">
    <property type="term" value="F:ATP binding"/>
    <property type="evidence" value="ECO:0007669"/>
    <property type="project" value="UniProtKB-UniRule"/>
</dbReference>
<feature type="active site" description="Schiff-base intermediate with substrate" evidence="13">
    <location>
        <position position="185"/>
    </location>
</feature>
<evidence type="ECO:0000256" key="9">
    <source>
        <dbReference type="ARBA" id="ARBA00023239"/>
    </source>
</evidence>
<dbReference type="InterPro" id="IPR050146">
    <property type="entry name" value="Type-I_3-dehydroquinase"/>
</dbReference>
<evidence type="ECO:0000256" key="8">
    <source>
        <dbReference type="ARBA" id="ARBA00023141"/>
    </source>
</evidence>
<gene>
    <name evidence="13 14" type="primary">aroD</name>
    <name evidence="12" type="synonym">aroK</name>
    <name evidence="15" type="ORF">DW929_00810</name>
    <name evidence="14" type="ORF">DW944_02800</name>
</gene>
<dbReference type="GO" id="GO:0009073">
    <property type="term" value="P:aromatic amino acid family biosynthetic process"/>
    <property type="evidence" value="ECO:0007669"/>
    <property type="project" value="UniProtKB-KW"/>
</dbReference>
<dbReference type="EC" id="2.7.1.71" evidence="12"/>
<evidence type="ECO:0000256" key="3">
    <source>
        <dbReference type="ARBA" id="ARBA00022605"/>
    </source>
</evidence>
<keyword evidence="9 13" id="KW-0456">Lyase</keyword>
<proteinExistence type="inferred from homology"/>
<keyword evidence="12" id="KW-0460">Magnesium</keyword>
<comment type="pathway">
    <text evidence="13">Metabolic intermediate biosynthesis; chorismate biosynthesis; chorismate from D-erythrose 4-phosphate and phosphoenolpyruvate: step 3/7.</text>
</comment>
<dbReference type="InterPro" id="IPR031322">
    <property type="entry name" value="Shikimate/glucono_kinase"/>
</dbReference>
<dbReference type="HAMAP" id="MF_00214">
    <property type="entry name" value="AroD"/>
    <property type="match status" value="1"/>
</dbReference>
<dbReference type="GO" id="GO:0003855">
    <property type="term" value="F:3-dehydroquinate dehydratase activity"/>
    <property type="evidence" value="ECO:0007669"/>
    <property type="project" value="UniProtKB-UniRule"/>
</dbReference>
<dbReference type="PRINTS" id="PR01100">
    <property type="entry name" value="SHIKIMTKNASE"/>
</dbReference>
<evidence type="ECO:0000256" key="5">
    <source>
        <dbReference type="ARBA" id="ARBA00022741"/>
    </source>
</evidence>
<evidence type="ECO:0000256" key="13">
    <source>
        <dbReference type="HAMAP-Rule" id="MF_00214"/>
    </source>
</evidence>
<comment type="subunit">
    <text evidence="13">Homodimer.</text>
</comment>
<dbReference type="PROSITE" id="PS01128">
    <property type="entry name" value="SHIKIMATE_KINASE"/>
    <property type="match status" value="1"/>
</dbReference>
<dbReference type="InterPro" id="IPR000623">
    <property type="entry name" value="Shikimate_kinase/TSH1"/>
</dbReference>
<evidence type="ECO:0000313" key="16">
    <source>
        <dbReference type="Proteomes" id="UP000284598"/>
    </source>
</evidence>
<comment type="pathway">
    <text evidence="2 12">Metabolic intermediate biosynthesis; chorismate biosynthesis; chorismate from D-erythrose 4-phosphate and phosphoenolpyruvate: step 5/7.</text>
</comment>
<dbReference type="GO" id="GO:0009423">
    <property type="term" value="P:chorismate biosynthetic process"/>
    <property type="evidence" value="ECO:0007669"/>
    <property type="project" value="UniProtKB-UniRule"/>
</dbReference>
<evidence type="ECO:0000256" key="12">
    <source>
        <dbReference type="HAMAP-Rule" id="MF_00109"/>
    </source>
</evidence>
<keyword evidence="5 12" id="KW-0547">Nucleotide-binding</keyword>
<comment type="caution">
    <text evidence="14">The sequence shown here is derived from an EMBL/GenBank/DDBJ whole genome shotgun (WGS) entry which is preliminary data.</text>
</comment>
<feature type="binding site" evidence="13">
    <location>
        <position position="227"/>
    </location>
    <ligand>
        <name>3-dehydroquinate</name>
        <dbReference type="ChEBI" id="CHEBI:32364"/>
    </ligand>
</feature>
<dbReference type="SUPFAM" id="SSF51569">
    <property type="entry name" value="Aldolase"/>
    <property type="match status" value="1"/>
</dbReference>
<name>A0A413RBW4_9FIRM</name>
<dbReference type="InterPro" id="IPR027417">
    <property type="entry name" value="P-loop_NTPase"/>
</dbReference>
<reference evidence="16 17" key="1">
    <citation type="submission" date="2018-08" db="EMBL/GenBank/DDBJ databases">
        <title>A genome reference for cultivated species of the human gut microbiota.</title>
        <authorList>
            <person name="Zou Y."/>
            <person name="Xue W."/>
            <person name="Luo G."/>
        </authorList>
    </citation>
    <scope>NUCLEOTIDE SEQUENCE [LARGE SCALE GENOMIC DNA]</scope>
    <source>
        <strain evidence="15 16">AM43-2</strain>
        <strain evidence="14 17">AM44-11BH</strain>
    </source>
</reference>
<evidence type="ECO:0000256" key="1">
    <source>
        <dbReference type="ARBA" id="ARBA00001864"/>
    </source>
</evidence>
<dbReference type="CDD" id="cd00502">
    <property type="entry name" value="DHQase_I"/>
    <property type="match status" value="1"/>
</dbReference>
<dbReference type="GO" id="GO:0046279">
    <property type="term" value="P:3,4-dihydroxybenzoate biosynthetic process"/>
    <property type="evidence" value="ECO:0007669"/>
    <property type="project" value="TreeGrafter"/>
</dbReference>
<evidence type="ECO:0000256" key="2">
    <source>
        <dbReference type="ARBA" id="ARBA00004842"/>
    </source>
</evidence>
<comment type="subunit">
    <text evidence="12">Monomer.</text>
</comment>
<accession>A0A413RBW4</accession>
<sequence length="443" mass="49725">MRKREDFVPMKTLECRGITLSDKQTKICVPITGTDLEEIKEQAEKIANMNPDVVEWRADFYDVKDNDETEFEQCLKAINDNLKKIPIIYTYRTSNEGGEKSIDVDDYCRLCKYVSEISEKYNVAMIDVELYENKDQKNIGKLLLDIKSTGVKVIGSNHHFEGTPSEKDIFNVLKTMEEAGADICKIAVMPKEKVDVKTLINASKKANKELNAPIITMSMGELGAVTRICTRMTGSVITFGAGVNASAPGQPPCEMVRFLLKASESGKIDCNVALIGFMGTGKTTISNALSRITGFKEVDVDQYIVEKEGMAIKDIFAENGEQYFRNLETQALRDLQEEKETIISCGGGAVLRDENVEILNTGSVIVQLKATPETVFERVKDHTHRPILNNDMSVRHITELMNQREPRYNSVADIQVNVDKGDRVETCYYILKELEKTGHFSVE</sequence>
<evidence type="ECO:0000313" key="17">
    <source>
        <dbReference type="Proteomes" id="UP000284779"/>
    </source>
</evidence>
<dbReference type="UniPathway" id="UPA00053">
    <property type="reaction ID" value="UER00086"/>
</dbReference>
<dbReference type="EC" id="4.2.1.10" evidence="13"/>
<comment type="catalytic activity">
    <reaction evidence="11 12">
        <text>shikimate + ATP = 3-phosphoshikimate + ADP + H(+)</text>
        <dbReference type="Rhea" id="RHEA:13121"/>
        <dbReference type="ChEBI" id="CHEBI:15378"/>
        <dbReference type="ChEBI" id="CHEBI:30616"/>
        <dbReference type="ChEBI" id="CHEBI:36208"/>
        <dbReference type="ChEBI" id="CHEBI:145989"/>
        <dbReference type="ChEBI" id="CHEBI:456216"/>
        <dbReference type="EC" id="2.7.1.71"/>
    </reaction>
</comment>
<keyword evidence="12" id="KW-0479">Metal-binding</keyword>
<dbReference type="PANTHER" id="PTHR43699">
    <property type="entry name" value="3-DEHYDROQUINATE DEHYDRATASE"/>
    <property type="match status" value="1"/>
</dbReference>
<feature type="binding site" evidence="13">
    <location>
        <position position="92"/>
    </location>
    <ligand>
        <name>3-dehydroquinate</name>
        <dbReference type="ChEBI" id="CHEBI:32364"/>
    </ligand>
</feature>
<comment type="similarity">
    <text evidence="12">Belongs to the shikimate kinase family.</text>
</comment>
<comment type="cofactor">
    <cofactor evidence="12">
        <name>Mg(2+)</name>
        <dbReference type="ChEBI" id="CHEBI:18420"/>
    </cofactor>
    <text evidence="12">Binds 1 Mg(2+) ion per subunit.</text>
</comment>
<feature type="binding site" evidence="12">
    <location>
        <position position="325"/>
    </location>
    <ligand>
        <name>substrate</name>
    </ligand>
</feature>
<dbReference type="SUPFAM" id="SSF52540">
    <property type="entry name" value="P-loop containing nucleoside triphosphate hydrolases"/>
    <property type="match status" value="1"/>
</dbReference>
<feature type="binding site" evidence="12">
    <location>
        <position position="385"/>
    </location>
    <ligand>
        <name>ATP</name>
        <dbReference type="ChEBI" id="CHEBI:30616"/>
    </ligand>
</feature>
<dbReference type="Pfam" id="PF01487">
    <property type="entry name" value="DHquinase_I"/>
    <property type="match status" value="1"/>
</dbReference>
<feature type="binding site" evidence="12">
    <location>
        <position position="404"/>
    </location>
    <ligand>
        <name>substrate</name>
    </ligand>
</feature>
<feature type="binding site" evidence="13">
    <location>
        <position position="250"/>
    </location>
    <ligand>
        <name>3-dehydroquinate</name>
        <dbReference type="ChEBI" id="CHEBI:32364"/>
    </ligand>
</feature>
<comment type="function">
    <text evidence="12">Catalyzes the specific phosphorylation of the 3-hydroxyl group of shikimic acid using ATP as a cosubstrate.</text>
</comment>
<dbReference type="InterPro" id="IPR013785">
    <property type="entry name" value="Aldolase_TIM"/>
</dbReference>
<dbReference type="AlphaFoldDB" id="A0A413RBW4"/>
<evidence type="ECO:0000256" key="6">
    <source>
        <dbReference type="ARBA" id="ARBA00022777"/>
    </source>
</evidence>